<dbReference type="InterPro" id="IPR013217">
    <property type="entry name" value="Methyltransf_12"/>
</dbReference>
<reference evidence="13 14" key="1">
    <citation type="submission" date="2016-10" db="EMBL/GenBank/DDBJ databases">
        <title>Draft genome sequence of Coniochaeta ligniaria NRRL30616, a lignocellulolytic fungus for bioabatement of inhibitors in plant biomass hydrolysates.</title>
        <authorList>
            <consortium name="DOE Joint Genome Institute"/>
            <person name="Jimenez D.J."/>
            <person name="Hector R.E."/>
            <person name="Riley R."/>
            <person name="Sun H."/>
            <person name="Grigoriev I.V."/>
            <person name="Van Elsas J.D."/>
            <person name="Nichols N.N."/>
        </authorList>
    </citation>
    <scope>NUCLEOTIDE SEQUENCE [LARGE SCALE GENOMIC DNA]</scope>
    <source>
        <strain evidence="13 14">NRRL 30616</strain>
    </source>
</reference>
<keyword evidence="5" id="KW-0521">NADP</keyword>
<dbReference type="GO" id="GO:0031177">
    <property type="term" value="F:phosphopantetheine binding"/>
    <property type="evidence" value="ECO:0007669"/>
    <property type="project" value="InterPro"/>
</dbReference>
<dbReference type="InterPro" id="IPR029063">
    <property type="entry name" value="SAM-dependent_MTases_sf"/>
</dbReference>
<dbReference type="Gene3D" id="3.90.180.10">
    <property type="entry name" value="Medium-chain alcohol dehydrogenases, catalytic domain"/>
    <property type="match status" value="1"/>
</dbReference>
<dbReference type="InterPro" id="IPR016039">
    <property type="entry name" value="Thiolase-like"/>
</dbReference>
<dbReference type="SUPFAM" id="SSF51735">
    <property type="entry name" value="NAD(P)-binding Rossmann-fold domains"/>
    <property type="match status" value="2"/>
</dbReference>
<dbReference type="SMART" id="SM00825">
    <property type="entry name" value="PKS_KS"/>
    <property type="match status" value="1"/>
</dbReference>
<dbReference type="CDD" id="cd05195">
    <property type="entry name" value="enoyl_red"/>
    <property type="match status" value="1"/>
</dbReference>
<feature type="region of interest" description="N-terminal hotdog fold" evidence="9">
    <location>
        <begin position="880"/>
        <end position="1010"/>
    </location>
</feature>
<dbReference type="Pfam" id="PF02801">
    <property type="entry name" value="Ketoacyl-synt_C"/>
    <property type="match status" value="1"/>
</dbReference>
<dbReference type="GO" id="GO:1901336">
    <property type="term" value="P:lactone biosynthetic process"/>
    <property type="evidence" value="ECO:0007669"/>
    <property type="project" value="UniProtKB-ARBA"/>
</dbReference>
<keyword evidence="3" id="KW-0489">Methyltransferase</keyword>
<evidence type="ECO:0000256" key="9">
    <source>
        <dbReference type="PROSITE-ProRule" id="PRU01363"/>
    </source>
</evidence>
<dbReference type="PROSITE" id="PS50075">
    <property type="entry name" value="CARRIER"/>
    <property type="match status" value="1"/>
</dbReference>
<dbReference type="CDD" id="cd00833">
    <property type="entry name" value="PKS"/>
    <property type="match status" value="1"/>
</dbReference>
<keyword evidence="4" id="KW-0808">Transferase</keyword>
<dbReference type="GO" id="GO:0004312">
    <property type="term" value="F:fatty acid synthase activity"/>
    <property type="evidence" value="ECO:0007669"/>
    <property type="project" value="TreeGrafter"/>
</dbReference>
<dbReference type="SUPFAM" id="SSF52151">
    <property type="entry name" value="FabD/lysophospholipase-like"/>
    <property type="match status" value="1"/>
</dbReference>
<dbReference type="SMART" id="SM00822">
    <property type="entry name" value="PKS_KR"/>
    <property type="match status" value="1"/>
</dbReference>
<dbReference type="SUPFAM" id="SSF53335">
    <property type="entry name" value="S-adenosyl-L-methionine-dependent methyltransferases"/>
    <property type="match status" value="1"/>
</dbReference>
<dbReference type="InterPro" id="IPR013968">
    <property type="entry name" value="PKS_KR"/>
</dbReference>
<dbReference type="InterPro" id="IPR036736">
    <property type="entry name" value="ACP-like_sf"/>
</dbReference>
<protein>
    <submittedName>
        <fullName evidence="13">Beta-ketoacyl synthase domain-containing protein</fullName>
    </submittedName>
</protein>
<dbReference type="GO" id="GO:0044550">
    <property type="term" value="P:secondary metabolite biosynthetic process"/>
    <property type="evidence" value="ECO:0007669"/>
    <property type="project" value="UniProtKB-ARBA"/>
</dbReference>
<dbReference type="InterPro" id="IPR020843">
    <property type="entry name" value="ER"/>
</dbReference>
<dbReference type="CDD" id="cd02440">
    <property type="entry name" value="AdoMet_MTases"/>
    <property type="match status" value="1"/>
</dbReference>
<dbReference type="InterPro" id="IPR057326">
    <property type="entry name" value="KR_dom"/>
</dbReference>
<evidence type="ECO:0000256" key="4">
    <source>
        <dbReference type="ARBA" id="ARBA00022679"/>
    </source>
</evidence>
<feature type="domain" description="PKS/mFAS DH" evidence="12">
    <location>
        <begin position="880"/>
        <end position="1167"/>
    </location>
</feature>
<dbReference type="SUPFAM" id="SSF47336">
    <property type="entry name" value="ACP-like"/>
    <property type="match status" value="1"/>
</dbReference>
<evidence type="ECO:0000256" key="2">
    <source>
        <dbReference type="ARBA" id="ARBA00022553"/>
    </source>
</evidence>
<dbReference type="InterPro" id="IPR050091">
    <property type="entry name" value="PKS_NRPS_Biosynth_Enz"/>
</dbReference>
<dbReference type="Pfam" id="PF16197">
    <property type="entry name" value="KAsynt_C_assoc"/>
    <property type="match status" value="1"/>
</dbReference>
<dbReference type="SUPFAM" id="SSF50129">
    <property type="entry name" value="GroES-like"/>
    <property type="match status" value="1"/>
</dbReference>
<dbReference type="InterPro" id="IPR049552">
    <property type="entry name" value="PKS_DH_N"/>
</dbReference>
<dbReference type="Pfam" id="PF00698">
    <property type="entry name" value="Acyl_transf_1"/>
    <property type="match status" value="1"/>
</dbReference>
<keyword evidence="6" id="KW-0560">Oxidoreductase</keyword>
<accession>A0A1J7I531</accession>
<dbReference type="InterPro" id="IPR032821">
    <property type="entry name" value="PKS_assoc"/>
</dbReference>
<feature type="active site" description="Proton acceptor; for dehydratase activity" evidence="9">
    <location>
        <position position="912"/>
    </location>
</feature>
<dbReference type="FunFam" id="3.40.50.720:FF:000209">
    <property type="entry name" value="Polyketide synthase Pks12"/>
    <property type="match status" value="1"/>
</dbReference>
<dbReference type="Pfam" id="PF21089">
    <property type="entry name" value="PKS_DH_N"/>
    <property type="match status" value="1"/>
</dbReference>
<keyword evidence="8" id="KW-0012">Acyltransferase</keyword>
<keyword evidence="7" id="KW-0511">Multifunctional enzyme</keyword>
<evidence type="ECO:0000256" key="3">
    <source>
        <dbReference type="ARBA" id="ARBA00022603"/>
    </source>
</evidence>
<name>A0A1J7I531_9PEZI</name>
<dbReference type="SMART" id="SM00826">
    <property type="entry name" value="PKS_DH"/>
    <property type="match status" value="1"/>
</dbReference>
<proteinExistence type="predicted"/>
<dbReference type="GO" id="GO:0032259">
    <property type="term" value="P:methylation"/>
    <property type="evidence" value="ECO:0007669"/>
    <property type="project" value="UniProtKB-KW"/>
</dbReference>
<dbReference type="InterPro" id="IPR020807">
    <property type="entry name" value="PKS_DH"/>
</dbReference>
<dbReference type="InterPro" id="IPR049551">
    <property type="entry name" value="PKS_DH_C"/>
</dbReference>
<evidence type="ECO:0000259" key="12">
    <source>
        <dbReference type="PROSITE" id="PS52019"/>
    </source>
</evidence>
<dbReference type="InterPro" id="IPR016035">
    <property type="entry name" value="Acyl_Trfase/lysoPLipase"/>
</dbReference>
<dbReference type="InterPro" id="IPR042104">
    <property type="entry name" value="PKS_dehydratase_sf"/>
</dbReference>
<evidence type="ECO:0000256" key="8">
    <source>
        <dbReference type="ARBA" id="ARBA00023315"/>
    </source>
</evidence>
<dbReference type="InterPro" id="IPR016036">
    <property type="entry name" value="Malonyl_transacylase_ACP-bd"/>
</dbReference>
<evidence type="ECO:0000256" key="5">
    <source>
        <dbReference type="ARBA" id="ARBA00022857"/>
    </source>
</evidence>
<organism evidence="13 14">
    <name type="scientific">Coniochaeta ligniaria NRRL 30616</name>
    <dbReference type="NCBI Taxonomy" id="1408157"/>
    <lineage>
        <taxon>Eukaryota</taxon>
        <taxon>Fungi</taxon>
        <taxon>Dikarya</taxon>
        <taxon>Ascomycota</taxon>
        <taxon>Pezizomycotina</taxon>
        <taxon>Sordariomycetes</taxon>
        <taxon>Sordariomycetidae</taxon>
        <taxon>Coniochaetales</taxon>
        <taxon>Coniochaetaceae</taxon>
        <taxon>Coniochaeta</taxon>
    </lineage>
</organism>
<dbReference type="InParanoid" id="A0A1J7I531"/>
<dbReference type="Proteomes" id="UP000182658">
    <property type="component" value="Unassembled WGS sequence"/>
</dbReference>
<dbReference type="Gene3D" id="3.40.50.150">
    <property type="entry name" value="Vaccinia Virus protein VP39"/>
    <property type="match status" value="1"/>
</dbReference>
<dbReference type="InterPro" id="IPR009081">
    <property type="entry name" value="PP-bd_ACP"/>
</dbReference>
<gene>
    <name evidence="13" type="ORF">CONLIGDRAFT_606701</name>
</gene>
<dbReference type="GO" id="GO:0008168">
    <property type="term" value="F:methyltransferase activity"/>
    <property type="evidence" value="ECO:0007669"/>
    <property type="project" value="UniProtKB-KW"/>
</dbReference>
<feature type="region of interest" description="C-terminal hotdog fold" evidence="9">
    <location>
        <begin position="1022"/>
        <end position="1167"/>
    </location>
</feature>
<dbReference type="Gene3D" id="3.40.50.720">
    <property type="entry name" value="NAD(P)-binding Rossmann-like Domain"/>
    <property type="match status" value="2"/>
</dbReference>
<evidence type="ECO:0000256" key="1">
    <source>
        <dbReference type="ARBA" id="ARBA00022450"/>
    </source>
</evidence>
<feature type="active site" description="Proton donor; for dehydratase activity" evidence="9">
    <location>
        <position position="1084"/>
    </location>
</feature>
<dbReference type="Pfam" id="PF00550">
    <property type="entry name" value="PP-binding"/>
    <property type="match status" value="1"/>
</dbReference>
<keyword evidence="1" id="KW-0596">Phosphopantetheine</keyword>
<evidence type="ECO:0000259" key="11">
    <source>
        <dbReference type="PROSITE" id="PS52004"/>
    </source>
</evidence>
<dbReference type="Gene3D" id="3.40.47.10">
    <property type="match status" value="1"/>
</dbReference>
<dbReference type="EMBL" id="KV875112">
    <property type="protein sequence ID" value="OIW22630.1"/>
    <property type="molecule type" value="Genomic_DNA"/>
</dbReference>
<dbReference type="PANTHER" id="PTHR43775">
    <property type="entry name" value="FATTY ACID SYNTHASE"/>
    <property type="match status" value="1"/>
</dbReference>
<dbReference type="Pfam" id="PF08242">
    <property type="entry name" value="Methyltransf_12"/>
    <property type="match status" value="1"/>
</dbReference>
<dbReference type="STRING" id="1408157.A0A1J7I531"/>
<dbReference type="Pfam" id="PF13602">
    <property type="entry name" value="ADH_zinc_N_2"/>
    <property type="match status" value="1"/>
</dbReference>
<evidence type="ECO:0000313" key="13">
    <source>
        <dbReference type="EMBL" id="OIW22630.1"/>
    </source>
</evidence>
<dbReference type="InterPro" id="IPR011032">
    <property type="entry name" value="GroES-like_sf"/>
</dbReference>
<dbReference type="SUPFAM" id="SSF55048">
    <property type="entry name" value="Probable ACP-binding domain of malonyl-CoA ACP transacylase"/>
    <property type="match status" value="1"/>
</dbReference>
<feature type="domain" description="Carrier" evidence="10">
    <location>
        <begin position="2381"/>
        <end position="2456"/>
    </location>
</feature>
<dbReference type="PANTHER" id="PTHR43775:SF49">
    <property type="entry name" value="SYNTHASE, PUTATIVE (JCVI)-RELATED"/>
    <property type="match status" value="1"/>
</dbReference>
<evidence type="ECO:0000256" key="7">
    <source>
        <dbReference type="ARBA" id="ARBA00023268"/>
    </source>
</evidence>
<dbReference type="Pfam" id="PF08659">
    <property type="entry name" value="KR"/>
    <property type="match status" value="1"/>
</dbReference>
<evidence type="ECO:0000313" key="14">
    <source>
        <dbReference type="Proteomes" id="UP000182658"/>
    </source>
</evidence>
<evidence type="ECO:0000259" key="10">
    <source>
        <dbReference type="PROSITE" id="PS50075"/>
    </source>
</evidence>
<sequence>MGMRLPGGVHNAESYWDLLVNGREGRCRVPKDRYNIDTWFDPGRVTHVGTQYAHFLEELNLANIDPNFWSFTKQEAELLDPQQRLFLEVVYEALENSGTTGWRGKDIGVYVGALGDDWGEMEMQDGQDLNPTRTYVYGDYIIANRASYEFDLKGPSMVVRTACSSSLMALHLACQDIHSGDCSDGAIVGGINLIITPRTTVALTEQGVLSEDGRCKTFDADADGYARGEGVSAIYIKKLSDAIRDGDPVRAVIRSTCVAADGKTAGFTLPNPASHEKLMRRGHHLAGIYDFSKTAMVECHGTGTAVGDPREVSAVANVFGKHGVYIGSVKPNIGHGGGASGLSSIMKMTLALEHRIIPPNINFKNPSPKIPWKEAKLTVPTKPLPWPTDRFERVAVNSFGIGGANAHVILESAASWGVGKAPESSSSVAEGAYKKHLLLFSAKHQKSVEVSAQKHEEYLTTHPDSIANLAYTLNTNREVHPVRAFCVTDGLDSFQLSRVVKPTPGTTNSLIFAFTGQGAQWARMGRELLLSEGLFKNTIDALDVTLSQLPDGPKWTLKDEILASKKTSRLAEAELSQPCCTAIQIALVDLLQSWGITPTAVIGHSSGEIAAAYACGAITAEDAVRIAYHRGQCTLALKDSHKGGMAAVGLGRETVEQYLRTGVTIGCENSPASVTLTGDSDVLEKVMEDIRAAEPLALVRALRVECAYHSDHMKVVAKDYTERLGLFQAKQPKIPFYSSVTELPNLDLSTSYWVLNLISPVLFKSAVASALQSQENATFVEIGPHSALQGPIRQTIQGMGKSADYIATLVRDIDATQALLSTAGNLWLNGITIDFHAVNGSPKAVRLLTNLPTYSWRYDGDYWLENRLSRDWRFRKHDHHELLGARILESADAGPAWRCKLRVQDAPWLSDHDILGDIIFPGAGYLAMAGEAVKQLRPGSDDFSLRRVTLSAALLLHGDPVELVTTLVPVRLTTTIASQWYTFTISSVNEVTNAWTKHVSGQVRAGRDDASVPEMPEIEILPRKVPTSSMYSVWRRFGLNYGGRFRGLDDISAHTTEQKAVGTIHDKCTPKEAAVYSLHPAGIDAAFHLSNVCLCHGLGRNFRTPSVPKYIEEMYVGKPNGPIRVVGDAASKGRGGSTSNLVGVSSGKIVLSWKGLELSPLSDGSDVVDEDPHAAAILEWKADIDFLNPGGLLLSLKKDADDPMHRLVDTMGLACMIESRHQLAGLETLHWHLVKFRDWLDIPYQEAVEGRYPHVPNCAEIATMSSPERVRLIEHSLAASEGTEANPVAISLWRIFANAVGFFSGEADPLEVLMADNILMRMYDFTNNADAVQFLGLLGHKKPVMRVLEIGAGTGGTTATILAALKSDQGERLYGTYVYSDISAGFFLGAKERFKDYTGIEHHVLDITVDPISQGFAPESFDLIVSSNCLHATPNLVQTLTNVRKLLRPDGRLFLMELSPEASKSVNYVMGPLVGWWLSDDGRDHEPYVSAAVWHDRLLESGFAGVEAYAFDGNMSNSIIARPAAPPPPRLTAVSVIAADANNPNVSAAVQHLRHIGLAVEIFPVGATLPPSRPGVFMLDLEAPFLAGVTEAQFNAFKHTLFSVPDTPLLWVTGACQVACTNPQYALVNGMSRSIRQETGLDLVTLELEKYDTAAWQGMAQLLATFPCRVNLTGEERETDWESEYAFHAGVIQVGRMHWIKINEELKETEEHHPAKRLVIEKPGIIQTLKWRRVAPPAKEGGDWVNVETRSVGLNFKDVLIAMGIVDPGVDGKGDFGFEGAGVITGVGPEVKHLSVGDRVAFSSTGCFATSLTMAEITCTKIPDMMSFEEAATIPCVFGTAMYGLEDLARLEEGQTVLIHSACGGVGQAAIQIAKMMGAEIYCTVGNEDKVEYLVKTFCLPRDHVFNSRDSSFLTGILNATNGKGVDVVLNSVSGELLHDSWRCVAKFGTMVEIGKRDFIGKAELAMDRFENNRTFVGLDHTELWAHKPKAAHRVLDKIMRLCDEGKLAPISPIKTFEAAKIEEAFRYMQKGQHIGKIVVNIPEGQADNALEALPARRELRLRGDRTYIFAGGLGGLGQSIATYLAELGARYLIFFSRSADKFAKSHPEFGRELESLGCHVQFIGGSIIELQDVEKVISSAVNPVGGVLQAAMVLQDANFVDMTFEAWQTAVLPKVTGTWNFEEALKKQSEPLDFFFLFSSVSGTAGQIGQANYAAGNTFMDAFVQYRRAQNLACSTLAIGIMEDVGFLARERHLLEALRATSLHFLYEQDLLDSLELSLGPWASAPEDPGIPVKELSTISQATRGYVNPGHVILGLRSKLPLLSPMNRTGWKKNPRLLVYRNIELRGDTAAGPTNTDGGLREFLASCGKTPELLETEATAGFLAREIGATLFNFMMRGDEEPDLTVPLANVGVDSLMSIELRNWFRQKIGVPFTVVEIVGAASIAELGKMTAEKLAEKHKRR</sequence>
<keyword evidence="14" id="KW-1185">Reference proteome</keyword>
<keyword evidence="2" id="KW-0597">Phosphoprotein</keyword>
<dbReference type="Pfam" id="PF14765">
    <property type="entry name" value="PS-DH"/>
    <property type="match status" value="1"/>
</dbReference>
<dbReference type="GO" id="GO:0016491">
    <property type="term" value="F:oxidoreductase activity"/>
    <property type="evidence" value="ECO:0007669"/>
    <property type="project" value="UniProtKB-KW"/>
</dbReference>
<dbReference type="PROSITE" id="PS52019">
    <property type="entry name" value="PKS_MFAS_DH"/>
    <property type="match status" value="1"/>
</dbReference>
<dbReference type="Pfam" id="PF08240">
    <property type="entry name" value="ADH_N"/>
    <property type="match status" value="1"/>
</dbReference>
<dbReference type="Gene3D" id="1.10.1200.10">
    <property type="entry name" value="ACP-like"/>
    <property type="match status" value="1"/>
</dbReference>
<feature type="domain" description="Ketosynthase family 3 (KS3)" evidence="11">
    <location>
        <begin position="1"/>
        <end position="412"/>
    </location>
</feature>
<dbReference type="InterPro" id="IPR036291">
    <property type="entry name" value="NAD(P)-bd_dom_sf"/>
</dbReference>
<dbReference type="Gene3D" id="3.40.366.10">
    <property type="entry name" value="Malonyl-Coenzyme A Acyl Carrier Protein, domain 2"/>
    <property type="match status" value="1"/>
</dbReference>
<dbReference type="InterPro" id="IPR014030">
    <property type="entry name" value="Ketoacyl_synth_N"/>
</dbReference>
<dbReference type="SMART" id="SM00823">
    <property type="entry name" value="PKS_PP"/>
    <property type="match status" value="1"/>
</dbReference>
<dbReference type="InterPro" id="IPR049900">
    <property type="entry name" value="PKS_mFAS_DH"/>
</dbReference>
<dbReference type="Pfam" id="PF00109">
    <property type="entry name" value="ketoacyl-synt"/>
    <property type="match status" value="1"/>
</dbReference>
<dbReference type="InterPro" id="IPR020806">
    <property type="entry name" value="PKS_PP-bd"/>
</dbReference>
<dbReference type="SUPFAM" id="SSF53901">
    <property type="entry name" value="Thiolase-like"/>
    <property type="match status" value="1"/>
</dbReference>
<dbReference type="InterPro" id="IPR013154">
    <property type="entry name" value="ADH-like_N"/>
</dbReference>
<dbReference type="InterPro" id="IPR001227">
    <property type="entry name" value="Ac_transferase_dom_sf"/>
</dbReference>
<dbReference type="GO" id="GO:0006633">
    <property type="term" value="P:fatty acid biosynthetic process"/>
    <property type="evidence" value="ECO:0007669"/>
    <property type="project" value="TreeGrafter"/>
</dbReference>
<dbReference type="OrthoDB" id="329835at2759"/>
<evidence type="ECO:0000256" key="6">
    <source>
        <dbReference type="ARBA" id="ARBA00023002"/>
    </source>
</evidence>
<dbReference type="InterPro" id="IPR014031">
    <property type="entry name" value="Ketoacyl_synth_C"/>
</dbReference>
<dbReference type="PROSITE" id="PS52004">
    <property type="entry name" value="KS3_2"/>
    <property type="match status" value="1"/>
</dbReference>
<dbReference type="InterPro" id="IPR020841">
    <property type="entry name" value="PKS_Beta-ketoAc_synthase_dom"/>
</dbReference>
<dbReference type="SMART" id="SM00829">
    <property type="entry name" value="PKS_ER"/>
    <property type="match status" value="1"/>
</dbReference>
<dbReference type="Gene3D" id="3.10.129.110">
    <property type="entry name" value="Polyketide synthase dehydratase"/>
    <property type="match status" value="1"/>
</dbReference>
<dbReference type="SMART" id="SM00827">
    <property type="entry name" value="PKS_AT"/>
    <property type="match status" value="1"/>
</dbReference>
<dbReference type="InterPro" id="IPR014043">
    <property type="entry name" value="Acyl_transferase_dom"/>
</dbReference>